<evidence type="ECO:0000313" key="4">
    <source>
        <dbReference type="Proteomes" id="UP000031843"/>
    </source>
</evidence>
<dbReference type="EMBL" id="CP010537">
    <property type="protein sequence ID" value="AJG22906.1"/>
    <property type="molecule type" value="Genomic_DNA"/>
</dbReference>
<dbReference type="AlphaFoldDB" id="A0A0C4YQP3"/>
<feature type="chain" id="PRO_5002174019" evidence="2">
    <location>
        <begin position="26"/>
        <end position="75"/>
    </location>
</feature>
<sequence>MNTRLASALACATLFAALAAQTVHAGTERPRDAGVGCARADNRYCKAPPGAAAGDAQAQWPAATRPASSTTPRSL</sequence>
<name>A0A0C4YQP3_9BURK</name>
<dbReference type="STRING" id="68895.RR42_s1318"/>
<evidence type="ECO:0000256" key="1">
    <source>
        <dbReference type="SAM" id="MobiDB-lite"/>
    </source>
</evidence>
<evidence type="ECO:0000313" key="3">
    <source>
        <dbReference type="EMBL" id="AJG22906.1"/>
    </source>
</evidence>
<accession>A0A0C4YQP3</accession>
<feature type="compositionally biased region" description="Low complexity" evidence="1">
    <location>
        <begin position="48"/>
        <end position="63"/>
    </location>
</feature>
<proteinExistence type="predicted"/>
<dbReference type="Proteomes" id="UP000031843">
    <property type="component" value="Chromosome secondary"/>
</dbReference>
<feature type="signal peptide" evidence="2">
    <location>
        <begin position="1"/>
        <end position="25"/>
    </location>
</feature>
<evidence type="ECO:0000256" key="2">
    <source>
        <dbReference type="SAM" id="SignalP"/>
    </source>
</evidence>
<protein>
    <submittedName>
        <fullName evidence="3">Uncharacterized protein</fullName>
    </submittedName>
</protein>
<dbReference type="KEGG" id="cbw:RR42_s1318"/>
<reference evidence="3 4" key="1">
    <citation type="journal article" date="2015" name="Genome Announc.">
        <title>Complete Genome Sequence of Cupriavidus basilensis 4G11, Isolated from the Oak Ridge Field Research Center Site.</title>
        <authorList>
            <person name="Ray J."/>
            <person name="Waters R.J."/>
            <person name="Skerker J.M."/>
            <person name="Kuehl J.V."/>
            <person name="Price M.N."/>
            <person name="Huang J."/>
            <person name="Chakraborty R."/>
            <person name="Arkin A.P."/>
            <person name="Deutschbauer A."/>
        </authorList>
    </citation>
    <scope>NUCLEOTIDE SEQUENCE [LARGE SCALE GENOMIC DNA]</scope>
    <source>
        <strain evidence="3">4G11</strain>
    </source>
</reference>
<dbReference type="RefSeq" id="WP_144409967.1">
    <property type="nucleotide sequence ID" value="NZ_CP010537.1"/>
</dbReference>
<organism evidence="3 4">
    <name type="scientific">Cupriavidus basilensis</name>
    <dbReference type="NCBI Taxonomy" id="68895"/>
    <lineage>
        <taxon>Bacteria</taxon>
        <taxon>Pseudomonadati</taxon>
        <taxon>Pseudomonadota</taxon>
        <taxon>Betaproteobacteria</taxon>
        <taxon>Burkholderiales</taxon>
        <taxon>Burkholderiaceae</taxon>
        <taxon>Cupriavidus</taxon>
    </lineage>
</organism>
<feature type="region of interest" description="Disordered" evidence="1">
    <location>
        <begin position="48"/>
        <end position="75"/>
    </location>
</feature>
<feature type="compositionally biased region" description="Polar residues" evidence="1">
    <location>
        <begin position="66"/>
        <end position="75"/>
    </location>
</feature>
<keyword evidence="4" id="KW-1185">Reference proteome</keyword>
<gene>
    <name evidence="3" type="ORF">RR42_s1318</name>
</gene>
<keyword evidence="2" id="KW-0732">Signal</keyword>